<evidence type="ECO:0000313" key="8">
    <source>
        <dbReference type="Proteomes" id="UP000266615"/>
    </source>
</evidence>
<evidence type="ECO:0000256" key="4">
    <source>
        <dbReference type="ARBA" id="ARBA00022989"/>
    </source>
</evidence>
<comment type="subcellular location">
    <subcellularLocation>
        <location evidence="1">Cell membrane</location>
        <topology evidence="1">Multi-pass membrane protein</topology>
    </subcellularLocation>
</comment>
<keyword evidence="2" id="KW-1003">Cell membrane</keyword>
<keyword evidence="4 6" id="KW-1133">Transmembrane helix</keyword>
<dbReference type="Pfam" id="PF09678">
    <property type="entry name" value="Caa3_CtaG"/>
    <property type="match status" value="1"/>
</dbReference>
<feature type="transmembrane region" description="Helical" evidence="6">
    <location>
        <begin position="178"/>
        <end position="199"/>
    </location>
</feature>
<evidence type="ECO:0000313" key="7">
    <source>
        <dbReference type="EMBL" id="RJN32868.1"/>
    </source>
</evidence>
<dbReference type="EMBL" id="QYZP01000001">
    <property type="protein sequence ID" value="RJN32868.1"/>
    <property type="molecule type" value="Genomic_DNA"/>
</dbReference>
<keyword evidence="8" id="KW-1185">Reference proteome</keyword>
<sequence>MTGWWVPALLGGALIGGYGWALFLRPSTLPKWSLWRTLAWTAGVLAVVIALSPPLVEPAHHDHRYHMAQHLFLGMYAPLGLVLGAPLTLLLGALPRRGQLGLTRLLRSGPVHAVSHPISAAVLNIGGMFVLYLTPLYTISMERQEIHWLVLAHFLLAGYLYTWSIAGPDPAPRRPGMATRVTVLILAAGAHAFLAKFLYANSAQFADGHGHSHSHDEAASMEAAAQWMYYGGDIAEVALAVMLFSWWYRRRKSSQKPASALATASTR</sequence>
<feature type="transmembrane region" description="Helical" evidence="6">
    <location>
        <begin position="227"/>
        <end position="248"/>
    </location>
</feature>
<comment type="caution">
    <text evidence="7">The sequence shown here is derived from an EMBL/GenBank/DDBJ whole genome shotgun (WGS) entry which is preliminary data.</text>
</comment>
<dbReference type="Proteomes" id="UP000266615">
    <property type="component" value="Unassembled WGS sequence"/>
</dbReference>
<dbReference type="GO" id="GO:0005886">
    <property type="term" value="C:plasma membrane"/>
    <property type="evidence" value="ECO:0007669"/>
    <property type="project" value="UniProtKB-SubCell"/>
</dbReference>
<evidence type="ECO:0000256" key="5">
    <source>
        <dbReference type="ARBA" id="ARBA00023136"/>
    </source>
</evidence>
<evidence type="ECO:0000256" key="6">
    <source>
        <dbReference type="SAM" id="Phobius"/>
    </source>
</evidence>
<dbReference type="OrthoDB" id="5024156at2"/>
<evidence type="ECO:0000256" key="2">
    <source>
        <dbReference type="ARBA" id="ARBA00022475"/>
    </source>
</evidence>
<keyword evidence="5 6" id="KW-0472">Membrane</keyword>
<gene>
    <name evidence="7" type="ORF">D3250_03370</name>
</gene>
<reference evidence="7 8" key="1">
    <citation type="submission" date="2018-09" db="EMBL/GenBank/DDBJ databases">
        <title>Nesterenkonia natronophila sp. nov., an alkaliphilic actinobacteriume isolated from a soda lake, and emended description of the genus Nesterenkonia.</title>
        <authorList>
            <person name="Menes R.J."/>
            <person name="Iriarte A."/>
        </authorList>
    </citation>
    <scope>NUCLEOTIDE SEQUENCE [LARGE SCALE GENOMIC DNA]</scope>
    <source>
        <strain evidence="7 8">M8</strain>
    </source>
</reference>
<feature type="transmembrane region" description="Helical" evidence="6">
    <location>
        <begin position="6"/>
        <end position="25"/>
    </location>
</feature>
<accession>A0A3A4F4R5</accession>
<proteinExistence type="predicted"/>
<evidence type="ECO:0000256" key="1">
    <source>
        <dbReference type="ARBA" id="ARBA00004651"/>
    </source>
</evidence>
<dbReference type="AlphaFoldDB" id="A0A3A4F4R5"/>
<dbReference type="RefSeq" id="WP_119901912.1">
    <property type="nucleotide sequence ID" value="NZ_QYZP01000001.1"/>
</dbReference>
<organism evidence="7 8">
    <name type="scientific">Nesterenkonia natronophila</name>
    <dbReference type="NCBI Taxonomy" id="2174932"/>
    <lineage>
        <taxon>Bacteria</taxon>
        <taxon>Bacillati</taxon>
        <taxon>Actinomycetota</taxon>
        <taxon>Actinomycetes</taxon>
        <taxon>Micrococcales</taxon>
        <taxon>Micrococcaceae</taxon>
        <taxon>Nesterenkonia</taxon>
    </lineage>
</organism>
<name>A0A3A4F4R5_9MICC</name>
<feature type="transmembrane region" description="Helical" evidence="6">
    <location>
        <begin position="76"/>
        <end position="94"/>
    </location>
</feature>
<evidence type="ECO:0000256" key="3">
    <source>
        <dbReference type="ARBA" id="ARBA00022692"/>
    </source>
</evidence>
<feature type="transmembrane region" description="Helical" evidence="6">
    <location>
        <begin position="146"/>
        <end position="166"/>
    </location>
</feature>
<protein>
    <submittedName>
        <fullName evidence="7">Cytochrome c oxidase assembly protein</fullName>
    </submittedName>
</protein>
<feature type="transmembrane region" description="Helical" evidence="6">
    <location>
        <begin position="114"/>
        <end position="134"/>
    </location>
</feature>
<feature type="transmembrane region" description="Helical" evidence="6">
    <location>
        <begin position="37"/>
        <end position="56"/>
    </location>
</feature>
<keyword evidence="3 6" id="KW-0812">Transmembrane</keyword>
<dbReference type="InterPro" id="IPR019108">
    <property type="entry name" value="Caa3_assmbl_CtaG-rel"/>
</dbReference>